<comment type="function">
    <text evidence="6 7">This protein binds to 23S rRNA in the presence of protein L20.</text>
</comment>
<dbReference type="GO" id="GO:0019843">
    <property type="term" value="F:rRNA binding"/>
    <property type="evidence" value="ECO:0007669"/>
    <property type="project" value="UniProtKB-UniRule"/>
</dbReference>
<keyword evidence="4 6" id="KW-0689">Ribosomal protein</keyword>
<reference evidence="8 9" key="1">
    <citation type="submission" date="2020-07" db="EMBL/GenBank/DDBJ databases">
        <title>Huge and variable diversity of episymbiotic CPR bacteria and DPANN archaea in groundwater ecosystems.</title>
        <authorList>
            <person name="He C.Y."/>
            <person name="Keren R."/>
            <person name="Whittaker M."/>
            <person name="Farag I.F."/>
            <person name="Doudna J."/>
            <person name="Cate J.H.D."/>
            <person name="Banfield J.F."/>
        </authorList>
    </citation>
    <scope>NUCLEOTIDE SEQUENCE [LARGE SCALE GENOMIC DNA]</scope>
    <source>
        <strain evidence="8">NC_groundwater_70_Ag_B-0.1um_54_66</strain>
    </source>
</reference>
<evidence type="ECO:0000256" key="7">
    <source>
        <dbReference type="RuleBase" id="RU000562"/>
    </source>
</evidence>
<evidence type="ECO:0000256" key="3">
    <source>
        <dbReference type="ARBA" id="ARBA00022884"/>
    </source>
</evidence>
<dbReference type="SUPFAM" id="SSF141091">
    <property type="entry name" value="L21p-like"/>
    <property type="match status" value="1"/>
</dbReference>
<dbReference type="EMBL" id="CP066681">
    <property type="protein sequence ID" value="QQG35426.1"/>
    <property type="molecule type" value="Genomic_DNA"/>
</dbReference>
<organism evidence="8 9">
    <name type="scientific">Micavibrio aeruginosavorus</name>
    <dbReference type="NCBI Taxonomy" id="349221"/>
    <lineage>
        <taxon>Bacteria</taxon>
        <taxon>Pseudomonadati</taxon>
        <taxon>Bdellovibrionota</taxon>
        <taxon>Bdellovibrionia</taxon>
        <taxon>Bdellovibrionales</taxon>
        <taxon>Pseudobdellovibrionaceae</taxon>
        <taxon>Micavibrio</taxon>
    </lineage>
</organism>
<keyword evidence="3 6" id="KW-0694">RNA-binding</keyword>
<evidence type="ECO:0000313" key="9">
    <source>
        <dbReference type="Proteomes" id="UP000595362"/>
    </source>
</evidence>
<dbReference type="HAMAP" id="MF_01363">
    <property type="entry name" value="Ribosomal_bL21"/>
    <property type="match status" value="1"/>
</dbReference>
<dbReference type="Pfam" id="PF00829">
    <property type="entry name" value="Ribosomal_L21p"/>
    <property type="match status" value="1"/>
</dbReference>
<dbReference type="InterPro" id="IPR028909">
    <property type="entry name" value="bL21-like"/>
</dbReference>
<comment type="similarity">
    <text evidence="1 6 7">Belongs to the bacterial ribosomal protein bL21 family.</text>
</comment>
<dbReference type="PANTHER" id="PTHR21349">
    <property type="entry name" value="50S RIBOSOMAL PROTEIN L21"/>
    <property type="match status" value="1"/>
</dbReference>
<dbReference type="GO" id="GO:0005840">
    <property type="term" value="C:ribosome"/>
    <property type="evidence" value="ECO:0007669"/>
    <property type="project" value="UniProtKB-KW"/>
</dbReference>
<evidence type="ECO:0000256" key="4">
    <source>
        <dbReference type="ARBA" id="ARBA00022980"/>
    </source>
</evidence>
<dbReference type="GO" id="GO:0005737">
    <property type="term" value="C:cytoplasm"/>
    <property type="evidence" value="ECO:0007669"/>
    <property type="project" value="UniProtKB-ARBA"/>
</dbReference>
<dbReference type="Proteomes" id="UP000595362">
    <property type="component" value="Chromosome"/>
</dbReference>
<sequence>MFAIIRTGGKQYRVAQNDTLLVEKLDAKEGDTVKFDDVLFAEGGKKASVIGKVVSQLRADKILIMKKKRRKHYKRTIGHRQHLTKVEITEVKSA</sequence>
<dbReference type="GO" id="GO:0006412">
    <property type="term" value="P:translation"/>
    <property type="evidence" value="ECO:0007669"/>
    <property type="project" value="UniProtKB-UniRule"/>
</dbReference>
<evidence type="ECO:0000256" key="2">
    <source>
        <dbReference type="ARBA" id="ARBA00022730"/>
    </source>
</evidence>
<accession>A0A7T5R0W8</accession>
<dbReference type="InterPro" id="IPR018258">
    <property type="entry name" value="Ribosomal_bL21_CS"/>
</dbReference>
<keyword evidence="5 6" id="KW-0687">Ribonucleoprotein</keyword>
<evidence type="ECO:0000256" key="6">
    <source>
        <dbReference type="HAMAP-Rule" id="MF_01363"/>
    </source>
</evidence>
<dbReference type="PANTHER" id="PTHR21349:SF0">
    <property type="entry name" value="LARGE RIBOSOMAL SUBUNIT PROTEIN BL21M"/>
    <property type="match status" value="1"/>
</dbReference>
<keyword evidence="2 6" id="KW-0699">rRNA-binding</keyword>
<name>A0A7T5R0W8_9BACT</name>
<dbReference type="NCBIfam" id="TIGR00061">
    <property type="entry name" value="L21"/>
    <property type="match status" value="1"/>
</dbReference>
<evidence type="ECO:0000256" key="5">
    <source>
        <dbReference type="ARBA" id="ARBA00023274"/>
    </source>
</evidence>
<gene>
    <name evidence="6 8" type="primary">rplU</name>
    <name evidence="8" type="ORF">HYS17_07715</name>
</gene>
<proteinExistence type="inferred from homology"/>
<dbReference type="GO" id="GO:1990904">
    <property type="term" value="C:ribonucleoprotein complex"/>
    <property type="evidence" value="ECO:0007669"/>
    <property type="project" value="UniProtKB-KW"/>
</dbReference>
<comment type="subunit">
    <text evidence="6">Part of the 50S ribosomal subunit. Contacts protein L20.</text>
</comment>
<dbReference type="PROSITE" id="PS01169">
    <property type="entry name" value="RIBOSOMAL_L21"/>
    <property type="match status" value="1"/>
</dbReference>
<dbReference type="InterPro" id="IPR036164">
    <property type="entry name" value="bL21-like_sf"/>
</dbReference>
<dbReference type="GO" id="GO:0003735">
    <property type="term" value="F:structural constituent of ribosome"/>
    <property type="evidence" value="ECO:0007669"/>
    <property type="project" value="InterPro"/>
</dbReference>
<protein>
    <recommendedName>
        <fullName evidence="6">Large ribosomal subunit protein bL21</fullName>
    </recommendedName>
</protein>
<evidence type="ECO:0000256" key="1">
    <source>
        <dbReference type="ARBA" id="ARBA00008563"/>
    </source>
</evidence>
<dbReference type="InterPro" id="IPR001787">
    <property type="entry name" value="Ribosomal_bL21"/>
</dbReference>
<evidence type="ECO:0000313" key="8">
    <source>
        <dbReference type="EMBL" id="QQG35426.1"/>
    </source>
</evidence>
<dbReference type="AlphaFoldDB" id="A0A7T5R0W8"/>